<dbReference type="Proteomes" id="UP001389717">
    <property type="component" value="Unassembled WGS sequence"/>
</dbReference>
<comment type="similarity">
    <text evidence="1">Belongs to the UPF0435 family.</text>
</comment>
<accession>A0ABU9KDQ5</accession>
<reference evidence="2 3" key="1">
    <citation type="submission" date="2024-04" db="EMBL/GenBank/DDBJ databases">
        <title>Bacillus oryzaecorticis sp. nov., a moderately halophilic bacterium isolated from rice husks.</title>
        <authorList>
            <person name="Zhu H.-S."/>
        </authorList>
    </citation>
    <scope>NUCLEOTIDE SEQUENCE [LARGE SCALE GENOMIC DNA]</scope>
    <source>
        <strain evidence="2 3">ZC255</strain>
    </source>
</reference>
<evidence type="ECO:0000313" key="3">
    <source>
        <dbReference type="Proteomes" id="UP001389717"/>
    </source>
</evidence>
<dbReference type="Pfam" id="PF06569">
    <property type="entry name" value="DUF1128"/>
    <property type="match status" value="1"/>
</dbReference>
<dbReference type="InterPro" id="IPR009507">
    <property type="entry name" value="UPF0435"/>
</dbReference>
<protein>
    <recommendedName>
        <fullName evidence="1">UPF0435 protein AAEO50_14695</fullName>
    </recommendedName>
</protein>
<sequence>MDLSQNTTENIEFMVTAIKEKLNVVNAGAIKPEHFNQEMYEDLHDLYLMVERKDRFSPREMTAIIEELGTLRK</sequence>
<gene>
    <name evidence="2" type="ORF">AAEO50_14695</name>
</gene>
<dbReference type="RefSeq" id="WP_341985037.1">
    <property type="nucleotide sequence ID" value="NZ_JBBYAF010000030.1"/>
</dbReference>
<keyword evidence="3" id="KW-1185">Reference proteome</keyword>
<organism evidence="2 3">
    <name type="scientific">Rossellomorea oryzaecorticis</name>
    <dbReference type="NCBI Taxonomy" id="1396505"/>
    <lineage>
        <taxon>Bacteria</taxon>
        <taxon>Bacillati</taxon>
        <taxon>Bacillota</taxon>
        <taxon>Bacilli</taxon>
        <taxon>Bacillales</taxon>
        <taxon>Bacillaceae</taxon>
        <taxon>Rossellomorea</taxon>
    </lineage>
</organism>
<proteinExistence type="inferred from homology"/>
<evidence type="ECO:0000256" key="1">
    <source>
        <dbReference type="HAMAP-Rule" id="MF_00829"/>
    </source>
</evidence>
<dbReference type="EMBL" id="JBBYAF010000030">
    <property type="protein sequence ID" value="MEL3973535.1"/>
    <property type="molecule type" value="Genomic_DNA"/>
</dbReference>
<comment type="caution">
    <text evidence="2">The sequence shown here is derived from an EMBL/GenBank/DDBJ whole genome shotgun (WGS) entry which is preliminary data.</text>
</comment>
<dbReference type="HAMAP" id="MF_00829">
    <property type="entry name" value="UPF0435"/>
    <property type="match status" value="1"/>
</dbReference>
<name>A0ABU9KDQ5_9BACI</name>
<evidence type="ECO:0000313" key="2">
    <source>
        <dbReference type="EMBL" id="MEL3973535.1"/>
    </source>
</evidence>